<name>A0A174NVB8_9BACE</name>
<organism evidence="1 3">
    <name type="scientific">Bacteroides faecis</name>
    <dbReference type="NCBI Taxonomy" id="674529"/>
    <lineage>
        <taxon>Bacteria</taxon>
        <taxon>Pseudomonadati</taxon>
        <taxon>Bacteroidota</taxon>
        <taxon>Bacteroidia</taxon>
        <taxon>Bacteroidales</taxon>
        <taxon>Bacteroidaceae</taxon>
        <taxon>Bacteroides</taxon>
    </lineage>
</organism>
<evidence type="ECO:0000313" key="1">
    <source>
        <dbReference type="EMBL" id="CUP49955.1"/>
    </source>
</evidence>
<dbReference type="EMBL" id="CZAE01000012">
    <property type="protein sequence ID" value="CUP49955.1"/>
    <property type="molecule type" value="Genomic_DNA"/>
</dbReference>
<dbReference type="Proteomes" id="UP000095606">
    <property type="component" value="Unassembled WGS sequence"/>
</dbReference>
<reference evidence="1 3" key="1">
    <citation type="submission" date="2015-09" db="EMBL/GenBank/DDBJ databases">
        <authorList>
            <consortium name="Pathogen Informatics"/>
        </authorList>
    </citation>
    <scope>NUCLEOTIDE SEQUENCE [LARGE SCALE GENOMIC DNA]</scope>
    <source>
        <strain evidence="1 3">2789STDY5834846</strain>
    </source>
</reference>
<evidence type="ECO:0000313" key="2">
    <source>
        <dbReference type="EMBL" id="VYT34728.1"/>
    </source>
</evidence>
<sequence>MKYGVSQSKNADFLFKSVLLQTGLFPANLLKRIF</sequence>
<proteinExistence type="predicted"/>
<accession>A0A6N2VX84</accession>
<gene>
    <name evidence="2" type="ORF">BFLFYP10_02568</name>
    <name evidence="1" type="ORF">ERS852461_02714</name>
</gene>
<dbReference type="EMBL" id="CACRSZ010000056">
    <property type="protein sequence ID" value="VYT34728.1"/>
    <property type="molecule type" value="Genomic_DNA"/>
</dbReference>
<accession>A0A174NVB8</accession>
<evidence type="ECO:0000313" key="3">
    <source>
        <dbReference type="Proteomes" id="UP000095606"/>
    </source>
</evidence>
<dbReference type="AlphaFoldDB" id="A0A174NVB8"/>
<reference evidence="2" key="2">
    <citation type="submission" date="2019-11" db="EMBL/GenBank/DDBJ databases">
        <authorList>
            <person name="Feng L."/>
        </authorList>
    </citation>
    <scope>NUCLEOTIDE SEQUENCE</scope>
    <source>
        <strain evidence="2">BfaecisLFYP10</strain>
    </source>
</reference>
<protein>
    <submittedName>
        <fullName evidence="1">Uncharacterized protein</fullName>
    </submittedName>
</protein>